<accession>A0A392W6D4</accession>
<dbReference type="Proteomes" id="UP000265520">
    <property type="component" value="Unassembled WGS sequence"/>
</dbReference>
<evidence type="ECO:0000313" key="2">
    <source>
        <dbReference type="Proteomes" id="UP000265520"/>
    </source>
</evidence>
<keyword evidence="2" id="KW-1185">Reference proteome</keyword>
<name>A0A392W6D4_9FABA</name>
<feature type="non-terminal residue" evidence="1">
    <location>
        <position position="34"/>
    </location>
</feature>
<dbReference type="EMBL" id="LXQA011399613">
    <property type="protein sequence ID" value="MCI95897.1"/>
    <property type="molecule type" value="Genomic_DNA"/>
</dbReference>
<organism evidence="1 2">
    <name type="scientific">Trifolium medium</name>
    <dbReference type="NCBI Taxonomy" id="97028"/>
    <lineage>
        <taxon>Eukaryota</taxon>
        <taxon>Viridiplantae</taxon>
        <taxon>Streptophyta</taxon>
        <taxon>Embryophyta</taxon>
        <taxon>Tracheophyta</taxon>
        <taxon>Spermatophyta</taxon>
        <taxon>Magnoliopsida</taxon>
        <taxon>eudicotyledons</taxon>
        <taxon>Gunneridae</taxon>
        <taxon>Pentapetalae</taxon>
        <taxon>rosids</taxon>
        <taxon>fabids</taxon>
        <taxon>Fabales</taxon>
        <taxon>Fabaceae</taxon>
        <taxon>Papilionoideae</taxon>
        <taxon>50 kb inversion clade</taxon>
        <taxon>NPAAA clade</taxon>
        <taxon>Hologalegina</taxon>
        <taxon>IRL clade</taxon>
        <taxon>Trifolieae</taxon>
        <taxon>Trifolium</taxon>
    </lineage>
</organism>
<comment type="caution">
    <text evidence="1">The sequence shown here is derived from an EMBL/GenBank/DDBJ whole genome shotgun (WGS) entry which is preliminary data.</text>
</comment>
<protein>
    <submittedName>
        <fullName evidence="1">Prostaglandin E synthase</fullName>
    </submittedName>
</protein>
<reference evidence="1 2" key="1">
    <citation type="journal article" date="2018" name="Front. Plant Sci.">
        <title>Red Clover (Trifolium pratense) and Zigzag Clover (T. medium) - A Picture of Genomic Similarities and Differences.</title>
        <authorList>
            <person name="Dluhosova J."/>
            <person name="Istvanek J."/>
            <person name="Nedelnik J."/>
            <person name="Repkova J."/>
        </authorList>
    </citation>
    <scope>NUCLEOTIDE SEQUENCE [LARGE SCALE GENOMIC DNA]</scope>
    <source>
        <strain evidence="2">cv. 10/8</strain>
        <tissue evidence="1">Leaf</tissue>
    </source>
</reference>
<proteinExistence type="predicted"/>
<sequence length="34" mass="3574">MRGLNGAISLARALRANSTAASTFLRQPRAAPYA</sequence>
<evidence type="ECO:0000313" key="1">
    <source>
        <dbReference type="EMBL" id="MCI95897.1"/>
    </source>
</evidence>
<dbReference type="AlphaFoldDB" id="A0A392W6D4"/>